<name>A0A2P2QPB4_RHIMU</name>
<evidence type="ECO:0000313" key="1">
    <source>
        <dbReference type="EMBL" id="MBX68866.1"/>
    </source>
</evidence>
<organism evidence="1">
    <name type="scientific">Rhizophora mucronata</name>
    <name type="common">Asiatic mangrove</name>
    <dbReference type="NCBI Taxonomy" id="61149"/>
    <lineage>
        <taxon>Eukaryota</taxon>
        <taxon>Viridiplantae</taxon>
        <taxon>Streptophyta</taxon>
        <taxon>Embryophyta</taxon>
        <taxon>Tracheophyta</taxon>
        <taxon>Spermatophyta</taxon>
        <taxon>Magnoliopsida</taxon>
        <taxon>eudicotyledons</taxon>
        <taxon>Gunneridae</taxon>
        <taxon>Pentapetalae</taxon>
        <taxon>rosids</taxon>
        <taxon>fabids</taxon>
        <taxon>Malpighiales</taxon>
        <taxon>Rhizophoraceae</taxon>
        <taxon>Rhizophora</taxon>
    </lineage>
</organism>
<dbReference type="AlphaFoldDB" id="A0A2P2QPB4"/>
<proteinExistence type="predicted"/>
<reference evidence="1" key="1">
    <citation type="submission" date="2018-02" db="EMBL/GenBank/DDBJ databases">
        <title>Rhizophora mucronata_Transcriptome.</title>
        <authorList>
            <person name="Meera S.P."/>
            <person name="Sreeshan A."/>
            <person name="Augustine A."/>
        </authorList>
    </citation>
    <scope>NUCLEOTIDE SEQUENCE</scope>
    <source>
        <tissue evidence="1">Leaf</tissue>
    </source>
</reference>
<protein>
    <submittedName>
        <fullName evidence="1">Uncharacterized protein</fullName>
    </submittedName>
</protein>
<dbReference type="EMBL" id="GGEC01088382">
    <property type="protein sequence ID" value="MBX68866.1"/>
    <property type="molecule type" value="Transcribed_RNA"/>
</dbReference>
<sequence>MTNKRLEVEAQAFCRSNPTDLFPTDTQGRVKNGRNQGNKSCISRSICITPQITIFHASSSNNFLSDASHFHAMRFFSDKHDRRGRTKGKKKE</sequence>
<accession>A0A2P2QPB4</accession>